<sequence length="292" mass="34024">MHGLVSYRCLEELGRYAATELWLEPGRYVATKRDGRSARSLRSDRARRTLCSDRAWLGRYKLGLGRYVATERDGRSVAIDRARRDRAWLRLGRYVATKLCACLVAAYRSSLACPRSDFHTRACPRPIWIQALRKDIFTKITFRKNVYADFYRLSDIDSVVTDFDPNTVIRRVSADGILYGCRGKTTSCRLFFARCKLAGFSEAVRILAKRQILGSRIRVFDTMPRDVRDQCAGFRARPRFTFGLRIVRNKLNGKKYRFESSRRIFFEKMLVRMTDWSSMKVFLSRKEISSKN</sequence>
<protein>
    <submittedName>
        <fullName evidence="1">Uncharacterized protein</fullName>
    </submittedName>
</protein>
<keyword evidence="2" id="KW-1185">Reference proteome</keyword>
<evidence type="ECO:0000313" key="1">
    <source>
        <dbReference type="EMBL" id="KAG5410740.1"/>
    </source>
</evidence>
<dbReference type="Proteomes" id="UP000823674">
    <property type="component" value="Chromosome A02"/>
</dbReference>
<proteinExistence type="predicted"/>
<comment type="caution">
    <text evidence="1">The sequence shown here is derived from an EMBL/GenBank/DDBJ whole genome shotgun (WGS) entry which is preliminary data.</text>
</comment>
<organism evidence="1 2">
    <name type="scientific">Brassica rapa subsp. trilocularis</name>
    <dbReference type="NCBI Taxonomy" id="1813537"/>
    <lineage>
        <taxon>Eukaryota</taxon>
        <taxon>Viridiplantae</taxon>
        <taxon>Streptophyta</taxon>
        <taxon>Embryophyta</taxon>
        <taxon>Tracheophyta</taxon>
        <taxon>Spermatophyta</taxon>
        <taxon>Magnoliopsida</taxon>
        <taxon>eudicotyledons</taxon>
        <taxon>Gunneridae</taxon>
        <taxon>Pentapetalae</taxon>
        <taxon>rosids</taxon>
        <taxon>malvids</taxon>
        <taxon>Brassicales</taxon>
        <taxon>Brassicaceae</taxon>
        <taxon>Brassiceae</taxon>
        <taxon>Brassica</taxon>
    </lineage>
</organism>
<name>A0ABQ7NL18_BRACM</name>
<accession>A0ABQ7NL18</accession>
<evidence type="ECO:0000313" key="2">
    <source>
        <dbReference type="Proteomes" id="UP000823674"/>
    </source>
</evidence>
<gene>
    <name evidence="1" type="primary">A02g506940.1_BraROA</name>
    <name evidence="1" type="ORF">IGI04_007059</name>
</gene>
<dbReference type="EMBL" id="JADBGQ010000002">
    <property type="protein sequence ID" value="KAG5410740.1"/>
    <property type="molecule type" value="Genomic_DNA"/>
</dbReference>
<reference evidence="1 2" key="1">
    <citation type="submission" date="2021-03" db="EMBL/GenBank/DDBJ databases">
        <authorList>
            <person name="King G.J."/>
            <person name="Bancroft I."/>
            <person name="Baten A."/>
            <person name="Bloomfield J."/>
            <person name="Borpatragohain P."/>
            <person name="He Z."/>
            <person name="Irish N."/>
            <person name="Irwin J."/>
            <person name="Liu K."/>
            <person name="Mauleon R.P."/>
            <person name="Moore J."/>
            <person name="Morris R."/>
            <person name="Ostergaard L."/>
            <person name="Wang B."/>
            <person name="Wells R."/>
        </authorList>
    </citation>
    <scope>NUCLEOTIDE SEQUENCE [LARGE SCALE GENOMIC DNA]</scope>
    <source>
        <strain evidence="1">R-o-18</strain>
        <tissue evidence="1">Leaf</tissue>
    </source>
</reference>